<dbReference type="Proteomes" id="UP000191980">
    <property type="component" value="Unassembled WGS sequence"/>
</dbReference>
<evidence type="ECO:0000313" key="1">
    <source>
        <dbReference type="EMBL" id="OQK18015.1"/>
    </source>
</evidence>
<dbReference type="RefSeq" id="WP_080522620.1">
    <property type="nucleotide sequence ID" value="NZ_LPUF01000001.1"/>
</dbReference>
<dbReference type="OrthoDB" id="8963209at2"/>
<organism evidence="1 2">
    <name type="scientific">Methyloprofundus sedimenti</name>
    <dbReference type="NCBI Taxonomy" id="1420851"/>
    <lineage>
        <taxon>Bacteria</taxon>
        <taxon>Pseudomonadati</taxon>
        <taxon>Pseudomonadota</taxon>
        <taxon>Gammaproteobacteria</taxon>
        <taxon>Methylococcales</taxon>
        <taxon>Methylococcaceae</taxon>
        <taxon>Methyloprofundus</taxon>
    </lineage>
</organism>
<reference evidence="1 2" key="1">
    <citation type="submission" date="2015-12" db="EMBL/GenBank/DDBJ databases">
        <authorList>
            <person name="Shamseldin A."/>
            <person name="Moawad H."/>
            <person name="Abd El-Rahim W.M."/>
            <person name="Sadowsky M.J."/>
        </authorList>
    </citation>
    <scope>NUCLEOTIDE SEQUENCE [LARGE SCALE GENOMIC DNA]</scope>
    <source>
        <strain evidence="1 2">WF1</strain>
    </source>
</reference>
<dbReference type="EMBL" id="LPUF01000001">
    <property type="protein sequence ID" value="OQK18015.1"/>
    <property type="molecule type" value="Genomic_DNA"/>
</dbReference>
<protein>
    <recommendedName>
        <fullName evidence="3">Terminase small subunit</fullName>
    </recommendedName>
</protein>
<proteinExistence type="predicted"/>
<sequence>MNTIETLLAHQVTRSELGRVISASRQTVDGLIKRGVVDSHAPLGEQLELYINHLREIAAGRATNCDLNLATERAGLAKEQRLRLEMQNAVARREYGPIIEMELGLADVLAMAGSKLDTIVGKLKKQSDILTADDLDIVGKIIADVRNDIADTVIDWFPAESDTDDNDDL</sequence>
<evidence type="ECO:0008006" key="3">
    <source>
        <dbReference type="Google" id="ProtNLM"/>
    </source>
</evidence>
<evidence type="ECO:0000313" key="2">
    <source>
        <dbReference type="Proteomes" id="UP000191980"/>
    </source>
</evidence>
<accession>A0A1V8M8X7</accession>
<dbReference type="STRING" id="1420851.AU255_09205"/>
<keyword evidence="2" id="KW-1185">Reference proteome</keyword>
<comment type="caution">
    <text evidence="1">The sequence shown here is derived from an EMBL/GenBank/DDBJ whole genome shotgun (WGS) entry which is preliminary data.</text>
</comment>
<gene>
    <name evidence="1" type="ORF">AU255_09205</name>
</gene>
<dbReference type="AlphaFoldDB" id="A0A1V8M8X7"/>
<name>A0A1V8M8X7_9GAMM</name>